<dbReference type="Proteomes" id="UP000256710">
    <property type="component" value="Unassembled WGS sequence"/>
</dbReference>
<proteinExistence type="predicted"/>
<reference evidence="3 4" key="1">
    <citation type="submission" date="2018-01" db="EMBL/GenBank/DDBJ databases">
        <authorList>
            <person name="Clerissi C."/>
        </authorList>
    </citation>
    <scope>NUCLEOTIDE SEQUENCE [LARGE SCALE GENOMIC DNA]</scope>
    <source>
        <strain evidence="1">Cupriavidus taiwanensis STM 6082</strain>
        <strain evidence="2">Cupriavidus taiwanensis STM 6160</strain>
        <plasmid evidence="3">ii</plasmid>
        <plasmid evidence="2">II</plasmid>
    </source>
</reference>
<geneLocation type="plasmid" evidence="3">
    <name>ii</name>
</geneLocation>
<evidence type="ECO:0000313" key="2">
    <source>
        <dbReference type="EMBL" id="SPD58932.1"/>
    </source>
</evidence>
<accession>A0A375HM22</accession>
<name>A0A375HM22_9BURK</name>
<dbReference type="EMBL" id="LT984807">
    <property type="protein sequence ID" value="SPD58932.1"/>
    <property type="molecule type" value="Genomic_DNA"/>
</dbReference>
<evidence type="ECO:0000313" key="3">
    <source>
        <dbReference type="Proteomes" id="UP000255168"/>
    </source>
</evidence>
<dbReference type="AlphaFoldDB" id="A0A375HM22"/>
<keyword evidence="2" id="KW-0614">Plasmid</keyword>
<dbReference type="Proteomes" id="UP000255168">
    <property type="component" value="Plasmid II"/>
</dbReference>
<evidence type="ECO:0000313" key="4">
    <source>
        <dbReference type="Proteomes" id="UP000256710"/>
    </source>
</evidence>
<protein>
    <submittedName>
        <fullName evidence="2">Uncharacterized protein</fullName>
    </submittedName>
</protein>
<organism evidence="2 3">
    <name type="scientific">Cupriavidus neocaledonicus</name>
    <dbReference type="NCBI Taxonomy" id="1040979"/>
    <lineage>
        <taxon>Bacteria</taxon>
        <taxon>Pseudomonadati</taxon>
        <taxon>Pseudomonadota</taxon>
        <taxon>Betaproteobacteria</taxon>
        <taxon>Burkholderiales</taxon>
        <taxon>Burkholderiaceae</taxon>
        <taxon>Cupriavidus</taxon>
    </lineage>
</organism>
<keyword evidence="4" id="KW-1185">Reference proteome</keyword>
<geneLocation type="plasmid" evidence="2">
    <name>II</name>
</geneLocation>
<evidence type="ECO:0000313" key="1">
    <source>
        <dbReference type="EMBL" id="SOZ39353.1"/>
    </source>
</evidence>
<gene>
    <name evidence="1" type="ORF">CBM2605_B160045</name>
    <name evidence="2" type="ORF">CBM2607_MP10334</name>
</gene>
<sequence length="42" mass="4512">MQAIDSCIGMDNLRPVSGIVVYPHNVISRLDWPHPNAVGAAP</sequence>
<dbReference type="EMBL" id="OFTC01000039">
    <property type="protein sequence ID" value="SOZ39353.1"/>
    <property type="molecule type" value="Genomic_DNA"/>
</dbReference>